<dbReference type="InterPro" id="IPR011701">
    <property type="entry name" value="MFS"/>
</dbReference>
<dbReference type="SUPFAM" id="SSF103473">
    <property type="entry name" value="MFS general substrate transporter"/>
    <property type="match status" value="1"/>
</dbReference>
<dbReference type="GO" id="GO:0005886">
    <property type="term" value="C:plasma membrane"/>
    <property type="evidence" value="ECO:0007669"/>
    <property type="project" value="TreeGrafter"/>
</dbReference>
<dbReference type="Proteomes" id="UP001175261">
    <property type="component" value="Unassembled WGS sequence"/>
</dbReference>
<keyword evidence="9" id="KW-1185">Reference proteome</keyword>
<evidence type="ECO:0000259" key="7">
    <source>
        <dbReference type="PROSITE" id="PS50850"/>
    </source>
</evidence>
<feature type="transmembrane region" description="Helical" evidence="6">
    <location>
        <begin position="375"/>
        <end position="395"/>
    </location>
</feature>
<evidence type="ECO:0000313" key="9">
    <source>
        <dbReference type="Proteomes" id="UP001175261"/>
    </source>
</evidence>
<feature type="transmembrane region" description="Helical" evidence="6">
    <location>
        <begin position="222"/>
        <end position="240"/>
    </location>
</feature>
<dbReference type="GO" id="GO:0022857">
    <property type="term" value="F:transmembrane transporter activity"/>
    <property type="evidence" value="ECO:0007669"/>
    <property type="project" value="InterPro"/>
</dbReference>
<dbReference type="InterPro" id="IPR036259">
    <property type="entry name" value="MFS_trans_sf"/>
</dbReference>
<keyword evidence="4 6" id="KW-0472">Membrane</keyword>
<gene>
    <name evidence="8" type="ORF">NLU13_9625</name>
</gene>
<feature type="transmembrane region" description="Helical" evidence="6">
    <location>
        <begin position="513"/>
        <end position="533"/>
    </location>
</feature>
<dbReference type="PROSITE" id="PS50850">
    <property type="entry name" value="MFS"/>
    <property type="match status" value="1"/>
</dbReference>
<evidence type="ECO:0000313" key="8">
    <source>
        <dbReference type="EMBL" id="KAK0383714.1"/>
    </source>
</evidence>
<evidence type="ECO:0000256" key="2">
    <source>
        <dbReference type="ARBA" id="ARBA00022692"/>
    </source>
</evidence>
<dbReference type="InterPro" id="IPR020846">
    <property type="entry name" value="MFS_dom"/>
</dbReference>
<dbReference type="Pfam" id="PF07690">
    <property type="entry name" value="MFS_1"/>
    <property type="match status" value="1"/>
</dbReference>
<feature type="region of interest" description="Disordered" evidence="5">
    <location>
        <begin position="253"/>
        <end position="300"/>
    </location>
</feature>
<feature type="transmembrane region" description="Helical" evidence="6">
    <location>
        <begin position="195"/>
        <end position="215"/>
    </location>
</feature>
<evidence type="ECO:0000256" key="1">
    <source>
        <dbReference type="ARBA" id="ARBA00004141"/>
    </source>
</evidence>
<dbReference type="PANTHER" id="PTHR23502:SF149">
    <property type="entry name" value="TRANSPORTER, PUTATIVE-RELATED"/>
    <property type="match status" value="1"/>
</dbReference>
<reference evidence="8" key="1">
    <citation type="submission" date="2022-10" db="EMBL/GenBank/DDBJ databases">
        <title>Determination and structural analysis of whole genome sequence of Sarocladium strictum F4-1.</title>
        <authorList>
            <person name="Hu L."/>
            <person name="Jiang Y."/>
        </authorList>
    </citation>
    <scope>NUCLEOTIDE SEQUENCE</scope>
    <source>
        <strain evidence="8">F4-1</strain>
    </source>
</reference>
<dbReference type="Gene3D" id="1.20.1250.20">
    <property type="entry name" value="MFS general substrate transporter like domains"/>
    <property type="match status" value="1"/>
</dbReference>
<feature type="transmembrane region" description="Helical" evidence="6">
    <location>
        <begin position="332"/>
        <end position="354"/>
    </location>
</feature>
<feature type="transmembrane region" description="Helical" evidence="6">
    <location>
        <begin position="69"/>
        <end position="90"/>
    </location>
</feature>
<feature type="transmembrane region" description="Helical" evidence="6">
    <location>
        <begin position="445"/>
        <end position="471"/>
    </location>
</feature>
<evidence type="ECO:0000256" key="4">
    <source>
        <dbReference type="ARBA" id="ARBA00023136"/>
    </source>
</evidence>
<comment type="caution">
    <text evidence="8">The sequence shown here is derived from an EMBL/GenBank/DDBJ whole genome shotgun (WGS) entry which is preliminary data.</text>
</comment>
<evidence type="ECO:0000256" key="3">
    <source>
        <dbReference type="ARBA" id="ARBA00022989"/>
    </source>
</evidence>
<keyword evidence="3 6" id="KW-1133">Transmembrane helix</keyword>
<keyword evidence="2 6" id="KW-0812">Transmembrane</keyword>
<dbReference type="EMBL" id="JAPDFR010000009">
    <property type="protein sequence ID" value="KAK0383714.1"/>
    <property type="molecule type" value="Genomic_DNA"/>
</dbReference>
<accession>A0AA39GB34</accession>
<dbReference type="PANTHER" id="PTHR23502">
    <property type="entry name" value="MAJOR FACILITATOR SUPERFAMILY"/>
    <property type="match status" value="1"/>
</dbReference>
<comment type="subcellular location">
    <subcellularLocation>
        <location evidence="1">Membrane</location>
        <topology evidence="1">Multi-pass membrane protein</topology>
    </subcellularLocation>
</comment>
<protein>
    <recommendedName>
        <fullName evidence="7">Major facilitator superfamily (MFS) profile domain-containing protein</fullName>
    </recommendedName>
</protein>
<feature type="transmembrane region" description="Helical" evidence="6">
    <location>
        <begin position="102"/>
        <end position="122"/>
    </location>
</feature>
<feature type="transmembrane region" description="Helical" evidence="6">
    <location>
        <begin position="415"/>
        <end position="438"/>
    </location>
</feature>
<dbReference type="AlphaFoldDB" id="A0AA39GB34"/>
<organism evidence="8 9">
    <name type="scientific">Sarocladium strictum</name>
    <name type="common">Black bundle disease fungus</name>
    <name type="synonym">Acremonium strictum</name>
    <dbReference type="NCBI Taxonomy" id="5046"/>
    <lineage>
        <taxon>Eukaryota</taxon>
        <taxon>Fungi</taxon>
        <taxon>Dikarya</taxon>
        <taxon>Ascomycota</taxon>
        <taxon>Pezizomycotina</taxon>
        <taxon>Sordariomycetes</taxon>
        <taxon>Hypocreomycetidae</taxon>
        <taxon>Hypocreales</taxon>
        <taxon>Sarocladiaceae</taxon>
        <taxon>Sarocladium</taxon>
    </lineage>
</organism>
<evidence type="ECO:0000256" key="5">
    <source>
        <dbReference type="SAM" id="MobiDB-lite"/>
    </source>
</evidence>
<feature type="transmembrane region" description="Helical" evidence="6">
    <location>
        <begin position="134"/>
        <end position="150"/>
    </location>
</feature>
<sequence length="549" mass="60822">MATDHEKAERDAIQEELHIEVIPGTEIMQDVGKHHFIKGTDSAVVLVPQPSQDPNDPLNWSPFWKGSTIFAVSVMTFTQGFAPLSLAPMFPYLMQAFDHDLASVIQFTGVSILILGFSNFIWAPISSSFGRRPTFLISQVLCMAAYIIRAESKTYATFMGGCILNGIGAGPCETLQPTVIADIFFLHDRGKWNTLYWVVYMGSLMVGPIIAGAMAEHVGWKNFWWLNVAFTGATVIYGAVGFPETRWQRAEAHPESLVTGTATPESAPKSAANPDGAAVQSTEDVQRDQEQEPVDPYLGKGKPSRQQWQLFQLNASPLRGILFDLWTPWKLFAFPIVVWASFVASWSCSNFLILNLTQSQLFAAPPYNMSSQSIGFTNFAVLVGALIGLFTAGPLSDWVSAWATKRNNGVREPEMRLPAMIPYILIMIFGNFISAFGYQHKWHWAVIVVLGYTSAGIQVAALPAIVSTYAIDSYKPVAGPLMVALTVNKNVWGYGLGKFITPWSIESGFVPPFMTNMALTVLWCAFGVVFYYYGKTFRRWTRNSKVHLA</sequence>
<name>A0AA39GB34_SARSR</name>
<feature type="domain" description="Major facilitator superfamily (MFS) profile" evidence="7">
    <location>
        <begin position="68"/>
        <end position="535"/>
    </location>
</feature>
<proteinExistence type="predicted"/>
<evidence type="ECO:0000256" key="6">
    <source>
        <dbReference type="SAM" id="Phobius"/>
    </source>
</evidence>